<evidence type="ECO:0000259" key="9">
    <source>
        <dbReference type="SMART" id="SM00091"/>
    </source>
</evidence>
<evidence type="ECO:0000256" key="6">
    <source>
        <dbReference type="ARBA" id="ARBA00022741"/>
    </source>
</evidence>
<dbReference type="EC" id="2.7.13.3" evidence="2"/>
<dbReference type="SUPFAM" id="SSF55785">
    <property type="entry name" value="PYP-like sensor domain (PAS domain)"/>
    <property type="match status" value="1"/>
</dbReference>
<comment type="catalytic activity">
    <reaction evidence="1">
        <text>ATP + protein L-histidine = ADP + protein N-phospho-L-histidine.</text>
        <dbReference type="EC" id="2.7.13.3"/>
    </reaction>
</comment>
<evidence type="ECO:0000256" key="2">
    <source>
        <dbReference type="ARBA" id="ARBA00012438"/>
    </source>
</evidence>
<dbReference type="SMART" id="SM00911">
    <property type="entry name" value="HWE_HK"/>
    <property type="match status" value="1"/>
</dbReference>
<keyword evidence="7 11" id="KW-0418">Kinase</keyword>
<evidence type="ECO:0000259" key="10">
    <source>
        <dbReference type="SMART" id="SM00911"/>
    </source>
</evidence>
<evidence type="ECO:0000256" key="4">
    <source>
        <dbReference type="ARBA" id="ARBA00022553"/>
    </source>
</evidence>
<reference evidence="11 12" key="1">
    <citation type="submission" date="2017-08" db="EMBL/GenBank/DDBJ databases">
        <authorList>
            <person name="de Groot N.N."/>
        </authorList>
    </citation>
    <scope>NUCLEOTIDE SEQUENCE [LARGE SCALE GENOMIC DNA]</scope>
    <source>
        <strain evidence="11 12">USBA 352</strain>
    </source>
</reference>
<proteinExistence type="predicted"/>
<dbReference type="Pfam" id="PF07536">
    <property type="entry name" value="HWE_HK"/>
    <property type="match status" value="1"/>
</dbReference>
<keyword evidence="12" id="KW-1185">Reference proteome</keyword>
<keyword evidence="6" id="KW-0547">Nucleotide-binding</keyword>
<evidence type="ECO:0000256" key="8">
    <source>
        <dbReference type="ARBA" id="ARBA00022840"/>
    </source>
</evidence>
<dbReference type="InterPro" id="IPR000014">
    <property type="entry name" value="PAS"/>
</dbReference>
<dbReference type="PANTHER" id="PTHR41523">
    <property type="entry name" value="TWO-COMPONENT SYSTEM SENSOR PROTEIN"/>
    <property type="match status" value="1"/>
</dbReference>
<dbReference type="InterPro" id="IPR036890">
    <property type="entry name" value="HATPase_C_sf"/>
</dbReference>
<sequence length="335" mass="37467">MTHMEELYRILRNGHIQAQGIVDTVSEPLLVLDEALRVQTANRAFFETFQVDRDETIGQPLHELGNGQWNIADLQRLLVEVIPRAAAIINYEVEHEFPALGRRTMLLTARRLHHPDSPSRLMLLSILDVTERYQRDAAREMLFDELRHRMKNLLSVTQSIARQTSTENRTAEEYRDDFLGRFEALVDAQDLAFSDQGEGALSALVERVLMPYTPQPDAIVLESGSAIRLAPQTLQSLSLVLHELATNAAKYGALSVKGGTVRIGWQLEDNPSQLHLRWAENGGPPVTPPEDTGFGTRLIRTAIAYSLGGHVEQDYAQDGLVTQIVIPLGEAHVSR</sequence>
<dbReference type="InterPro" id="IPR035965">
    <property type="entry name" value="PAS-like_dom_sf"/>
</dbReference>
<dbReference type="InterPro" id="IPR011102">
    <property type="entry name" value="Sig_transdc_His_kinase_HWE"/>
</dbReference>
<dbReference type="CDD" id="cd00130">
    <property type="entry name" value="PAS"/>
    <property type="match status" value="1"/>
</dbReference>
<dbReference type="SUPFAM" id="SSF55874">
    <property type="entry name" value="ATPase domain of HSP90 chaperone/DNA topoisomerase II/histidine kinase"/>
    <property type="match status" value="1"/>
</dbReference>
<dbReference type="EMBL" id="OBML01000005">
    <property type="protein sequence ID" value="SOC06326.1"/>
    <property type="molecule type" value="Genomic_DNA"/>
</dbReference>
<evidence type="ECO:0000313" key="12">
    <source>
        <dbReference type="Proteomes" id="UP000219331"/>
    </source>
</evidence>
<evidence type="ECO:0000256" key="1">
    <source>
        <dbReference type="ARBA" id="ARBA00000085"/>
    </source>
</evidence>
<dbReference type="Gene3D" id="3.30.565.10">
    <property type="entry name" value="Histidine kinase-like ATPase, C-terminal domain"/>
    <property type="match status" value="1"/>
</dbReference>
<dbReference type="Proteomes" id="UP000219331">
    <property type="component" value="Unassembled WGS sequence"/>
</dbReference>
<dbReference type="OrthoDB" id="9816309at2"/>
<dbReference type="GO" id="GO:0005524">
    <property type="term" value="F:ATP binding"/>
    <property type="evidence" value="ECO:0007669"/>
    <property type="project" value="UniProtKB-KW"/>
</dbReference>
<feature type="domain" description="PAS" evidence="9">
    <location>
        <begin position="16"/>
        <end position="83"/>
    </location>
</feature>
<evidence type="ECO:0000313" key="11">
    <source>
        <dbReference type="EMBL" id="SOC06326.1"/>
    </source>
</evidence>
<keyword evidence="4" id="KW-0597">Phosphoprotein</keyword>
<gene>
    <name evidence="11" type="ORF">SAMN05421512_10562</name>
</gene>
<dbReference type="AlphaFoldDB" id="A0A285SEN5"/>
<keyword evidence="5" id="KW-0808">Transferase</keyword>
<dbReference type="GO" id="GO:0004673">
    <property type="term" value="F:protein histidine kinase activity"/>
    <property type="evidence" value="ECO:0007669"/>
    <property type="project" value="UniProtKB-EC"/>
</dbReference>
<accession>A0A285SEN5</accession>
<evidence type="ECO:0000256" key="3">
    <source>
        <dbReference type="ARBA" id="ARBA00021740"/>
    </source>
</evidence>
<dbReference type="SMART" id="SM00091">
    <property type="entry name" value="PAS"/>
    <property type="match status" value="1"/>
</dbReference>
<evidence type="ECO:0000256" key="7">
    <source>
        <dbReference type="ARBA" id="ARBA00022777"/>
    </source>
</evidence>
<protein>
    <recommendedName>
        <fullName evidence="3">Blue-light-activated histidine kinase</fullName>
        <ecNumber evidence="2">2.7.13.3</ecNumber>
    </recommendedName>
</protein>
<dbReference type="Gene3D" id="3.30.450.20">
    <property type="entry name" value="PAS domain"/>
    <property type="match status" value="1"/>
</dbReference>
<name>A0A285SEN5_9HYPH</name>
<dbReference type="PANTHER" id="PTHR41523:SF8">
    <property type="entry name" value="ETHYLENE RESPONSE SENSOR PROTEIN"/>
    <property type="match status" value="1"/>
</dbReference>
<feature type="domain" description="Signal transduction histidine kinase HWE region" evidence="10">
    <location>
        <begin position="145"/>
        <end position="226"/>
    </location>
</feature>
<evidence type="ECO:0000256" key="5">
    <source>
        <dbReference type="ARBA" id="ARBA00022679"/>
    </source>
</evidence>
<dbReference type="STRING" id="538381.GCA_001696535_02228"/>
<dbReference type="InterPro" id="IPR013656">
    <property type="entry name" value="PAS_4"/>
</dbReference>
<dbReference type="Pfam" id="PF08448">
    <property type="entry name" value="PAS_4"/>
    <property type="match status" value="1"/>
</dbReference>
<keyword evidence="8" id="KW-0067">ATP-binding</keyword>
<organism evidence="11 12">
    <name type="scientific">Stappia indica</name>
    <dbReference type="NCBI Taxonomy" id="538381"/>
    <lineage>
        <taxon>Bacteria</taxon>
        <taxon>Pseudomonadati</taxon>
        <taxon>Pseudomonadota</taxon>
        <taxon>Alphaproteobacteria</taxon>
        <taxon>Hyphomicrobiales</taxon>
        <taxon>Stappiaceae</taxon>
        <taxon>Stappia</taxon>
    </lineage>
</organism>